<dbReference type="Proteomes" id="UP001596496">
    <property type="component" value="Unassembled WGS sequence"/>
</dbReference>
<name>A0ABW2PDV7_9ACTN</name>
<dbReference type="InterPro" id="IPR050766">
    <property type="entry name" value="Bact_Lucif_Oxidored"/>
</dbReference>
<feature type="domain" description="Luciferase-like" evidence="3">
    <location>
        <begin position="46"/>
        <end position="331"/>
    </location>
</feature>
<accession>A0ABW2PDV7</accession>
<keyword evidence="1" id="KW-0560">Oxidoreductase</keyword>
<keyword evidence="5" id="KW-1185">Reference proteome</keyword>
<dbReference type="PANTHER" id="PTHR30137">
    <property type="entry name" value="LUCIFERASE-LIKE MONOOXYGENASE"/>
    <property type="match status" value="1"/>
</dbReference>
<dbReference type="PANTHER" id="PTHR30137:SF8">
    <property type="entry name" value="BLR5498 PROTEIN"/>
    <property type="match status" value="1"/>
</dbReference>
<dbReference type="Pfam" id="PF00296">
    <property type="entry name" value="Bac_luciferase"/>
    <property type="match status" value="1"/>
</dbReference>
<dbReference type="Gene3D" id="3.20.20.30">
    <property type="entry name" value="Luciferase-like domain"/>
    <property type="match status" value="1"/>
</dbReference>
<evidence type="ECO:0000313" key="5">
    <source>
        <dbReference type="Proteomes" id="UP001596496"/>
    </source>
</evidence>
<sequence>MGPNGEGGADAARPMEHALGLYFCSALEEWAGGPPAEGGPRGEDVSAYRLLMDAAVLADESGLDFVWLPERHRTPSGAGRPNPAVIAAALAVRTHTVRIRAGSVMPPLHDPLRVAEEWAVVDNLSNGRVEISTATDGNPRDSVTAPDAFAEHADRALRNLRIVQDLWSGREVTRTGPDDTEYEVRTYPRPVQPRLPYWITTAGDPDTFAYAGAAGAGLLTGYGAFPGERLAELVTVYRHAYATHHEGRGRVAVMAHTTIGDDGAEIRGLAERPLRACLADCASRQDEPDEAALRTSLDLAVQRHLHGRSLIGDRSEVMSRMREMHDAGADEIACLVDFGMPRETVLDTVVELGRIRKDRP</sequence>
<evidence type="ECO:0000256" key="2">
    <source>
        <dbReference type="ARBA" id="ARBA00023033"/>
    </source>
</evidence>
<evidence type="ECO:0000259" key="3">
    <source>
        <dbReference type="Pfam" id="PF00296"/>
    </source>
</evidence>
<evidence type="ECO:0000313" key="4">
    <source>
        <dbReference type="EMBL" id="MFC7387134.1"/>
    </source>
</evidence>
<dbReference type="InterPro" id="IPR024011">
    <property type="entry name" value="Biosynth_lucif-like_mOase_dom"/>
</dbReference>
<dbReference type="NCBIfam" id="TIGR04020">
    <property type="entry name" value="seco_metab_LLM"/>
    <property type="match status" value="1"/>
</dbReference>
<comment type="caution">
    <text evidence="4">The sequence shown here is derived from an EMBL/GenBank/DDBJ whole genome shotgun (WGS) entry which is preliminary data.</text>
</comment>
<dbReference type="InterPro" id="IPR011251">
    <property type="entry name" value="Luciferase-like_dom"/>
</dbReference>
<reference evidence="5" key="1">
    <citation type="journal article" date="2019" name="Int. J. Syst. Evol. Microbiol.">
        <title>The Global Catalogue of Microorganisms (GCM) 10K type strain sequencing project: providing services to taxonomists for standard genome sequencing and annotation.</title>
        <authorList>
            <consortium name="The Broad Institute Genomics Platform"/>
            <consortium name="The Broad Institute Genome Sequencing Center for Infectious Disease"/>
            <person name="Wu L."/>
            <person name="Ma J."/>
        </authorList>
    </citation>
    <scope>NUCLEOTIDE SEQUENCE [LARGE SCALE GENOMIC DNA]</scope>
    <source>
        <strain evidence="5">CECT 7649</strain>
    </source>
</reference>
<evidence type="ECO:0000256" key="1">
    <source>
        <dbReference type="ARBA" id="ARBA00023002"/>
    </source>
</evidence>
<keyword evidence="2" id="KW-0503">Monooxygenase</keyword>
<organism evidence="4 5">
    <name type="scientific">Sphaerisporangium rhizosphaerae</name>
    <dbReference type="NCBI Taxonomy" id="2269375"/>
    <lineage>
        <taxon>Bacteria</taxon>
        <taxon>Bacillati</taxon>
        <taxon>Actinomycetota</taxon>
        <taxon>Actinomycetes</taxon>
        <taxon>Streptosporangiales</taxon>
        <taxon>Streptosporangiaceae</taxon>
        <taxon>Sphaerisporangium</taxon>
    </lineage>
</organism>
<gene>
    <name evidence="4" type="ORF">ACFQSB_33345</name>
</gene>
<dbReference type="SUPFAM" id="SSF51679">
    <property type="entry name" value="Bacterial luciferase-like"/>
    <property type="match status" value="1"/>
</dbReference>
<protein>
    <submittedName>
        <fullName evidence="4">MupA/Atu3671 family FMN-dependent luciferase-like monooxygenase</fullName>
    </submittedName>
</protein>
<dbReference type="InterPro" id="IPR036661">
    <property type="entry name" value="Luciferase-like_sf"/>
</dbReference>
<proteinExistence type="predicted"/>
<dbReference type="EMBL" id="JBHTCG010000034">
    <property type="protein sequence ID" value="MFC7387134.1"/>
    <property type="molecule type" value="Genomic_DNA"/>
</dbReference>
<dbReference type="RefSeq" id="WP_380830808.1">
    <property type="nucleotide sequence ID" value="NZ_JBHTCG010000034.1"/>
</dbReference>